<dbReference type="EMBL" id="OE848954">
    <property type="protein sequence ID" value="CAD7613443.1"/>
    <property type="molecule type" value="Genomic_DNA"/>
</dbReference>
<dbReference type="SUPFAM" id="SSF56112">
    <property type="entry name" value="Protein kinase-like (PK-like)"/>
    <property type="match status" value="1"/>
</dbReference>
<evidence type="ECO:0000313" key="1">
    <source>
        <dbReference type="EMBL" id="CAD7613443.1"/>
    </source>
</evidence>
<dbReference type="Gene3D" id="1.10.510.10">
    <property type="entry name" value="Transferase(Phosphotransferase) domain 1"/>
    <property type="match status" value="1"/>
</dbReference>
<dbReference type="GO" id="GO:0000278">
    <property type="term" value="P:mitotic cell cycle"/>
    <property type="evidence" value="ECO:0007669"/>
    <property type="project" value="TreeGrafter"/>
</dbReference>
<accession>A0A7R9PS67</accession>
<proteinExistence type="predicted"/>
<evidence type="ECO:0008006" key="2">
    <source>
        <dbReference type="Google" id="ProtNLM"/>
    </source>
</evidence>
<dbReference type="Pfam" id="PF12330">
    <property type="entry name" value="Haspin_kinase"/>
    <property type="match status" value="1"/>
</dbReference>
<dbReference type="InterPro" id="IPR011009">
    <property type="entry name" value="Kinase-like_dom_sf"/>
</dbReference>
<dbReference type="GO" id="GO:0005634">
    <property type="term" value="C:nucleus"/>
    <property type="evidence" value="ECO:0007669"/>
    <property type="project" value="TreeGrafter"/>
</dbReference>
<dbReference type="GO" id="GO:0035556">
    <property type="term" value="P:intracellular signal transduction"/>
    <property type="evidence" value="ECO:0007669"/>
    <property type="project" value="TreeGrafter"/>
</dbReference>
<reference evidence="1" key="1">
    <citation type="submission" date="2020-11" db="EMBL/GenBank/DDBJ databases">
        <authorList>
            <person name="Tran Van P."/>
        </authorList>
    </citation>
    <scope>NUCLEOTIDE SEQUENCE</scope>
</reference>
<dbReference type="PANTHER" id="PTHR24419:SF18">
    <property type="entry name" value="SERINE_THREONINE-PROTEIN KINASE HASPIN"/>
    <property type="match status" value="1"/>
</dbReference>
<gene>
    <name evidence="1" type="ORF">TGEB3V08_LOCUS11268</name>
</gene>
<organism evidence="1">
    <name type="scientific">Timema genevievae</name>
    <name type="common">Walking stick</name>
    <dbReference type="NCBI Taxonomy" id="629358"/>
    <lineage>
        <taxon>Eukaryota</taxon>
        <taxon>Metazoa</taxon>
        <taxon>Ecdysozoa</taxon>
        <taxon>Arthropoda</taxon>
        <taxon>Hexapoda</taxon>
        <taxon>Insecta</taxon>
        <taxon>Pterygota</taxon>
        <taxon>Neoptera</taxon>
        <taxon>Polyneoptera</taxon>
        <taxon>Phasmatodea</taxon>
        <taxon>Timematodea</taxon>
        <taxon>Timematoidea</taxon>
        <taxon>Timematidae</taxon>
        <taxon>Timema</taxon>
    </lineage>
</organism>
<protein>
    <recommendedName>
        <fullName evidence="2">Protein kinase domain-containing protein</fullName>
    </recommendedName>
</protein>
<name>A0A7R9PS67_TIMGE</name>
<dbReference type="GO" id="GO:0072354">
    <property type="term" value="F:histone H3T3 kinase activity"/>
    <property type="evidence" value="ECO:0007669"/>
    <property type="project" value="TreeGrafter"/>
</dbReference>
<sequence>MSCHIKLSKGTENDSPEMFAEDQLFIILELTHGGTDLEAYHFQSAEQAFSVYQQVAHALAVAECSLEFEHRDLHWGNILISPTRDKISRFCIKGKQIDIATKGVKASFVSLVQREDEALQALFEYQQTPDSALRDSMVQSLSRFNVKSATISRQFILSALSPIYRLCIHKLCSIP</sequence>
<dbReference type="PANTHER" id="PTHR24419">
    <property type="entry name" value="INTERLEUKIN-1 RECEPTOR-ASSOCIATED KINASE"/>
    <property type="match status" value="1"/>
</dbReference>
<dbReference type="AlphaFoldDB" id="A0A7R9PS67"/>
<dbReference type="GO" id="GO:0005737">
    <property type="term" value="C:cytoplasm"/>
    <property type="evidence" value="ECO:0007669"/>
    <property type="project" value="TreeGrafter"/>
</dbReference>